<dbReference type="Proteomes" id="UP001566132">
    <property type="component" value="Unassembled WGS sequence"/>
</dbReference>
<dbReference type="AlphaFoldDB" id="A0ABD1E8X8"/>
<dbReference type="InterPro" id="IPR006640">
    <property type="entry name" value="SprT-like_domain"/>
</dbReference>
<evidence type="ECO:0000313" key="3">
    <source>
        <dbReference type="EMBL" id="KAL1491023.1"/>
    </source>
</evidence>
<dbReference type="SMART" id="SM00731">
    <property type="entry name" value="SprT"/>
    <property type="match status" value="1"/>
</dbReference>
<accession>A0ABD1E8X8</accession>
<feature type="compositionally biased region" description="Basic and acidic residues" evidence="1">
    <location>
        <begin position="226"/>
        <end position="241"/>
    </location>
</feature>
<dbReference type="EMBL" id="JBDJPC010000009">
    <property type="protein sequence ID" value="KAL1491023.1"/>
    <property type="molecule type" value="Genomic_DNA"/>
</dbReference>
<feature type="region of interest" description="Disordered" evidence="1">
    <location>
        <begin position="226"/>
        <end position="254"/>
    </location>
</feature>
<dbReference type="Pfam" id="PF10263">
    <property type="entry name" value="SprT-like"/>
    <property type="match status" value="1"/>
</dbReference>
<feature type="domain" description="SprT-like" evidence="2">
    <location>
        <begin position="382"/>
        <end position="542"/>
    </location>
</feature>
<keyword evidence="4" id="KW-1185">Reference proteome</keyword>
<evidence type="ECO:0000256" key="1">
    <source>
        <dbReference type="SAM" id="MobiDB-lite"/>
    </source>
</evidence>
<dbReference type="GO" id="GO:0006974">
    <property type="term" value="P:DNA damage response"/>
    <property type="evidence" value="ECO:0007669"/>
    <property type="project" value="UniProtKB-ARBA"/>
</dbReference>
<reference evidence="3 4" key="1">
    <citation type="submission" date="2024-05" db="EMBL/GenBank/DDBJ databases">
        <title>Genetic variation in Jamaican populations of the coffee berry borer (Hypothenemus hampei).</title>
        <authorList>
            <person name="Errbii M."/>
            <person name="Myrie A."/>
        </authorList>
    </citation>
    <scope>NUCLEOTIDE SEQUENCE [LARGE SCALE GENOMIC DNA]</scope>
    <source>
        <strain evidence="3">JA-Hopewell-2020-01-JO</strain>
        <tissue evidence="3">Whole body</tissue>
    </source>
</reference>
<evidence type="ECO:0000313" key="4">
    <source>
        <dbReference type="Proteomes" id="UP001566132"/>
    </source>
</evidence>
<dbReference type="PANTHER" id="PTHR23099:SF0">
    <property type="entry name" value="GERM CELL NUCLEAR ACIDIC PROTEIN"/>
    <property type="match status" value="1"/>
</dbReference>
<name>A0ABD1E8X8_HYPHA</name>
<sequence>MEDSFELLSTMSPKVKGKQKTLSVKKASTLALKKHFRRSMIFDHHPIKKKEDLSVIEISSDSFQSATSSVGEVNQDNDLNVIEASYSDSDINNKKVVNWLEDVKEQTGDTFFSQVSTIVGEEPLGVVKEGVAVCSSFNDSLTHRFDELFIKKPLVEDVSSNFKLELSDSKTMSETVYSSPENCTKTPSNKSIKQAKSILDSIYGDSWRKKQKSVLKPLLSEEKLKVDTKQESENNRPKIKENLFNSNPTSQQLPGKLKFHRLKGPTESPWMKKWQELIDSDSDPEAIKEANVPHHSPVRLNFTKDDQVSNKKLAKEQQPIYDSDDSENYNKEIEILEKTRRSTVRTRTKTYTFLESLSATVPINKCDFTARVYRNNFKGHREELTRKLFQIFNEQVFDNALPADTELVWSKNLRKTAGLCHCTKITHRNGVIDRKVKITLSAKVVDKCCRLRDTLIHELCHAATWIVDQVSGGHGPYWKQWAFKAMKVLPELPPIKRCHAYAIATKFTYRCTGCGYSIGRHSKSLDLDRKRCGHCYGQFEVLLNKKTKSGELKSVPATPKKEPNGFALFVKENYAQYKDPLKKHGDVMRILGQKFAEIKLSKNSV</sequence>
<dbReference type="CDD" id="cd00084">
    <property type="entry name" value="HMG-box_SF"/>
    <property type="match status" value="1"/>
</dbReference>
<evidence type="ECO:0000259" key="2">
    <source>
        <dbReference type="SMART" id="SM00731"/>
    </source>
</evidence>
<dbReference type="PANTHER" id="PTHR23099">
    <property type="entry name" value="TRANSCRIPTIONAL REGULATOR"/>
    <property type="match status" value="1"/>
</dbReference>
<comment type="caution">
    <text evidence="3">The sequence shown here is derived from an EMBL/GenBank/DDBJ whole genome shotgun (WGS) entry which is preliminary data.</text>
</comment>
<protein>
    <recommendedName>
        <fullName evidence="2">SprT-like domain-containing protein</fullName>
    </recommendedName>
</protein>
<dbReference type="InterPro" id="IPR035240">
    <property type="entry name" value="SprT_Zn_ribbon"/>
</dbReference>
<feature type="compositionally biased region" description="Polar residues" evidence="1">
    <location>
        <begin position="243"/>
        <end position="253"/>
    </location>
</feature>
<proteinExistence type="predicted"/>
<gene>
    <name evidence="3" type="ORF">ABEB36_011682</name>
</gene>
<dbReference type="InterPro" id="IPR036910">
    <property type="entry name" value="HMG_box_dom_sf"/>
</dbReference>
<dbReference type="SUPFAM" id="SSF47095">
    <property type="entry name" value="HMG-box"/>
    <property type="match status" value="1"/>
</dbReference>
<dbReference type="GO" id="GO:0005634">
    <property type="term" value="C:nucleus"/>
    <property type="evidence" value="ECO:0007669"/>
    <property type="project" value="UniProtKB-ARBA"/>
</dbReference>
<dbReference type="Pfam" id="PF17283">
    <property type="entry name" value="Zn_ribbon_SprT"/>
    <property type="match status" value="1"/>
</dbReference>
<organism evidence="3 4">
    <name type="scientific">Hypothenemus hampei</name>
    <name type="common">Coffee berry borer</name>
    <dbReference type="NCBI Taxonomy" id="57062"/>
    <lineage>
        <taxon>Eukaryota</taxon>
        <taxon>Metazoa</taxon>
        <taxon>Ecdysozoa</taxon>
        <taxon>Arthropoda</taxon>
        <taxon>Hexapoda</taxon>
        <taxon>Insecta</taxon>
        <taxon>Pterygota</taxon>
        <taxon>Neoptera</taxon>
        <taxon>Endopterygota</taxon>
        <taxon>Coleoptera</taxon>
        <taxon>Polyphaga</taxon>
        <taxon>Cucujiformia</taxon>
        <taxon>Curculionidae</taxon>
        <taxon>Scolytinae</taxon>
        <taxon>Hypothenemus</taxon>
    </lineage>
</organism>